<feature type="compositionally biased region" description="Basic and acidic residues" evidence="1">
    <location>
        <begin position="85"/>
        <end position="102"/>
    </location>
</feature>
<feature type="compositionally biased region" description="Basic and acidic residues" evidence="1">
    <location>
        <begin position="15"/>
        <end position="47"/>
    </location>
</feature>
<gene>
    <name evidence="2" type="ORF">AVDCRST_MAG05-26</name>
</gene>
<feature type="region of interest" description="Disordered" evidence="1">
    <location>
        <begin position="143"/>
        <end position="209"/>
    </location>
</feature>
<protein>
    <submittedName>
        <fullName evidence="2">Superoxide dismutase [Mn]</fullName>
        <ecNumber evidence="2">1.15.1.1</ecNumber>
    </submittedName>
</protein>
<feature type="compositionally biased region" description="Basic residues" evidence="1">
    <location>
        <begin position="48"/>
        <end position="69"/>
    </location>
</feature>
<accession>A0A6J4R8A2</accession>
<sequence length="209" mass="23909">GIRAAAAPLRLRRPGAHDRRADHAPPPREAPQHLRDQPQRRPGEAPRGRPRQHRGAHRKPGLRARRHKDRGQEQRRRPLQPLDVLADHGPQRPGRGHPERRPRAGHRLLVRLVRRVQGAVRRGRGPRRPVRLRVGLAYSRPRRLPLHREDGQPGLAADGGQDAHPGPGRVGARLLPQLPEPPPRVHKRLVERRQLGRGRSPLRRRQERL</sequence>
<dbReference type="GO" id="GO:0004784">
    <property type="term" value="F:superoxide dismutase activity"/>
    <property type="evidence" value="ECO:0007669"/>
    <property type="project" value="UniProtKB-EC"/>
</dbReference>
<evidence type="ECO:0000313" key="2">
    <source>
        <dbReference type="EMBL" id="CAA9465702.1"/>
    </source>
</evidence>
<feature type="non-terminal residue" evidence="2">
    <location>
        <position position="1"/>
    </location>
</feature>
<keyword evidence="2" id="KW-0560">Oxidoreductase</keyword>
<feature type="compositionally biased region" description="Basic residues" evidence="1">
    <location>
        <begin position="200"/>
        <end position="209"/>
    </location>
</feature>
<organism evidence="2">
    <name type="scientific">uncultured Rubrobacteraceae bacterium</name>
    <dbReference type="NCBI Taxonomy" id="349277"/>
    <lineage>
        <taxon>Bacteria</taxon>
        <taxon>Bacillati</taxon>
        <taxon>Actinomycetota</taxon>
        <taxon>Rubrobacteria</taxon>
        <taxon>Rubrobacterales</taxon>
        <taxon>Rubrobacteraceae</taxon>
        <taxon>environmental samples</taxon>
    </lineage>
</organism>
<feature type="non-terminal residue" evidence="2">
    <location>
        <position position="209"/>
    </location>
</feature>
<dbReference type="EC" id="1.15.1.1" evidence="2"/>
<feature type="region of interest" description="Disordered" evidence="1">
    <location>
        <begin position="1"/>
        <end position="108"/>
    </location>
</feature>
<evidence type="ECO:0000256" key="1">
    <source>
        <dbReference type="SAM" id="MobiDB-lite"/>
    </source>
</evidence>
<reference evidence="2" key="1">
    <citation type="submission" date="2020-02" db="EMBL/GenBank/DDBJ databases">
        <authorList>
            <person name="Meier V. D."/>
        </authorList>
    </citation>
    <scope>NUCLEOTIDE SEQUENCE</scope>
    <source>
        <strain evidence="2">AVDCRST_MAG05</strain>
    </source>
</reference>
<proteinExistence type="predicted"/>
<dbReference type="EMBL" id="CADCVM010000005">
    <property type="protein sequence ID" value="CAA9465702.1"/>
    <property type="molecule type" value="Genomic_DNA"/>
</dbReference>
<dbReference type="AlphaFoldDB" id="A0A6J4R8A2"/>
<name>A0A6J4R8A2_9ACTN</name>